<accession>A0ABV6UD01</accession>
<comment type="caution">
    <text evidence="3">The sequence shown here is derived from an EMBL/GenBank/DDBJ whole genome shotgun (WGS) entry which is preliminary data.</text>
</comment>
<dbReference type="PANTHER" id="PTHR11533">
    <property type="entry name" value="PROTEASE M1 ZINC METALLOPROTEASE"/>
    <property type="match status" value="1"/>
</dbReference>
<dbReference type="EMBL" id="JBHMQT010000065">
    <property type="protein sequence ID" value="MFC0866070.1"/>
    <property type="molecule type" value="Genomic_DNA"/>
</dbReference>
<protein>
    <submittedName>
        <fullName evidence="3">M1 family peptidase</fullName>
    </submittedName>
</protein>
<dbReference type="InterPro" id="IPR050344">
    <property type="entry name" value="Peptidase_M1_aminopeptidases"/>
</dbReference>
<dbReference type="Pfam" id="PF17900">
    <property type="entry name" value="Peptidase_M1_N"/>
    <property type="match status" value="1"/>
</dbReference>
<evidence type="ECO:0000313" key="3">
    <source>
        <dbReference type="EMBL" id="MFC0866070.1"/>
    </source>
</evidence>
<name>A0ABV6UD01_9ACTN</name>
<dbReference type="SUPFAM" id="SSF55486">
    <property type="entry name" value="Metalloproteases ('zincins'), catalytic domain"/>
    <property type="match status" value="1"/>
</dbReference>
<gene>
    <name evidence="3" type="ORF">ACFHYQ_27605</name>
</gene>
<dbReference type="PRINTS" id="PR00756">
    <property type="entry name" value="ALADIPTASE"/>
</dbReference>
<sequence>MIRRSSPFAALTAAAGLALVTLQPTATAAAASTETVRASAFTPGSAGLGDPYFPHAGNGGYDVGHYDIKLRFDPEERHLTATTTITATATENLSRFNLDYSGPKIRKVEVNGKGAPYQRKGQELVITPKRGLPSGSTFRVEVSYAGRPKAIKDKALGLEGWINTEDGAVVVSEPDGARSWFPANDNPRDKATFSFEVTVPAALTVLANGEPENSGVVGVRDGYHTMKWEMKQPMATYLAMVAIGKFKVSEGSAGGVPNITAYGPSAAEKSKHLHRTTAKVTKWAAGVFGTYPFSSTGGIGERLDVEYALETQGRPVYDGGPGNDLEIVHELAHQWFGNSVGLRSWKDI</sequence>
<dbReference type="InterPro" id="IPR027268">
    <property type="entry name" value="Peptidase_M4/M1_CTD_sf"/>
</dbReference>
<evidence type="ECO:0000256" key="1">
    <source>
        <dbReference type="SAM" id="SignalP"/>
    </source>
</evidence>
<dbReference type="InterPro" id="IPR045357">
    <property type="entry name" value="Aminopeptidase_N-like_N"/>
</dbReference>
<dbReference type="Gene3D" id="1.10.390.10">
    <property type="entry name" value="Neutral Protease Domain 2"/>
    <property type="match status" value="1"/>
</dbReference>
<dbReference type="InterPro" id="IPR001930">
    <property type="entry name" value="Peptidase_M1"/>
</dbReference>
<reference evidence="3 4" key="1">
    <citation type="submission" date="2024-09" db="EMBL/GenBank/DDBJ databases">
        <authorList>
            <person name="Sun Q."/>
            <person name="Mori K."/>
        </authorList>
    </citation>
    <scope>NUCLEOTIDE SEQUENCE [LARGE SCALE GENOMIC DNA]</scope>
    <source>
        <strain evidence="3 4">TBRC 1851</strain>
    </source>
</reference>
<organism evidence="3 4">
    <name type="scientific">Sphaerimonospora cavernae</name>
    <dbReference type="NCBI Taxonomy" id="1740611"/>
    <lineage>
        <taxon>Bacteria</taxon>
        <taxon>Bacillati</taxon>
        <taxon>Actinomycetota</taxon>
        <taxon>Actinomycetes</taxon>
        <taxon>Streptosporangiales</taxon>
        <taxon>Streptosporangiaceae</taxon>
        <taxon>Sphaerimonospora</taxon>
    </lineage>
</organism>
<dbReference type="Proteomes" id="UP001589870">
    <property type="component" value="Unassembled WGS sequence"/>
</dbReference>
<dbReference type="PANTHER" id="PTHR11533:SF297">
    <property type="entry name" value="AMINOPEPTIDASE N"/>
    <property type="match status" value="1"/>
</dbReference>
<dbReference type="InterPro" id="IPR042097">
    <property type="entry name" value="Aminopeptidase_N-like_N_sf"/>
</dbReference>
<evidence type="ECO:0000259" key="2">
    <source>
        <dbReference type="Pfam" id="PF17900"/>
    </source>
</evidence>
<evidence type="ECO:0000313" key="4">
    <source>
        <dbReference type="Proteomes" id="UP001589870"/>
    </source>
</evidence>
<dbReference type="Gene3D" id="2.60.40.1730">
    <property type="entry name" value="tricorn interacting facor f3 domain"/>
    <property type="match status" value="1"/>
</dbReference>
<keyword evidence="1" id="KW-0732">Signal</keyword>
<feature type="signal peptide" evidence="1">
    <location>
        <begin position="1"/>
        <end position="28"/>
    </location>
</feature>
<dbReference type="RefSeq" id="WP_394304072.1">
    <property type="nucleotide sequence ID" value="NZ_JBHMQT010000065.1"/>
</dbReference>
<feature type="chain" id="PRO_5046594678" evidence="1">
    <location>
        <begin position="29"/>
        <end position="348"/>
    </location>
</feature>
<keyword evidence="4" id="KW-1185">Reference proteome</keyword>
<feature type="domain" description="Aminopeptidase N-like N-terminal" evidence="2">
    <location>
        <begin position="65"/>
        <end position="238"/>
    </location>
</feature>
<dbReference type="SUPFAM" id="SSF63737">
    <property type="entry name" value="Leukotriene A4 hydrolase N-terminal domain"/>
    <property type="match status" value="1"/>
</dbReference>
<proteinExistence type="predicted"/>